<reference evidence="2 3" key="1">
    <citation type="submission" date="2023-07" db="EMBL/GenBank/DDBJ databases">
        <title>Sequencing the genomes of 1000 actinobacteria strains.</title>
        <authorList>
            <person name="Klenk H.-P."/>
        </authorList>
    </citation>
    <scope>NUCLEOTIDE SEQUENCE [LARGE SCALE GENOMIC DNA]</scope>
    <source>
        <strain evidence="2 3">DSM 44709</strain>
    </source>
</reference>
<comment type="caution">
    <text evidence="2">The sequence shown here is derived from an EMBL/GenBank/DDBJ whole genome shotgun (WGS) entry which is preliminary data.</text>
</comment>
<sequence>MTQHVDRETNAALTARTGRPRARLPDLSVSAVDANEPIPVSRA</sequence>
<dbReference type="AlphaFoldDB" id="A0AAE3VZS5"/>
<name>A0AAE3VZS5_9ACTN</name>
<evidence type="ECO:0000313" key="3">
    <source>
        <dbReference type="Proteomes" id="UP001240236"/>
    </source>
</evidence>
<dbReference type="EMBL" id="JAUSUZ010000001">
    <property type="protein sequence ID" value="MDQ0366759.1"/>
    <property type="molecule type" value="Genomic_DNA"/>
</dbReference>
<dbReference type="RefSeq" id="WP_307240331.1">
    <property type="nucleotide sequence ID" value="NZ_JAUSUZ010000001.1"/>
</dbReference>
<feature type="region of interest" description="Disordered" evidence="1">
    <location>
        <begin position="1"/>
        <end position="43"/>
    </location>
</feature>
<dbReference type="Proteomes" id="UP001240236">
    <property type="component" value="Unassembled WGS sequence"/>
</dbReference>
<evidence type="ECO:0000256" key="1">
    <source>
        <dbReference type="SAM" id="MobiDB-lite"/>
    </source>
</evidence>
<evidence type="ECO:0000313" key="2">
    <source>
        <dbReference type="EMBL" id="MDQ0366759.1"/>
    </source>
</evidence>
<organism evidence="2 3">
    <name type="scientific">Catenuloplanes indicus</name>
    <dbReference type="NCBI Taxonomy" id="137267"/>
    <lineage>
        <taxon>Bacteria</taxon>
        <taxon>Bacillati</taxon>
        <taxon>Actinomycetota</taxon>
        <taxon>Actinomycetes</taxon>
        <taxon>Micromonosporales</taxon>
        <taxon>Micromonosporaceae</taxon>
        <taxon>Catenuloplanes</taxon>
    </lineage>
</organism>
<proteinExistence type="predicted"/>
<accession>A0AAE3VZS5</accession>
<protein>
    <submittedName>
        <fullName evidence="2">Uncharacterized protein</fullName>
    </submittedName>
</protein>
<keyword evidence="3" id="KW-1185">Reference proteome</keyword>
<gene>
    <name evidence="2" type="ORF">J2S42_003428</name>
</gene>